<dbReference type="Pfam" id="PF23982">
    <property type="entry name" value="XM1_gp53_minor_capsid"/>
    <property type="match status" value="1"/>
</dbReference>
<dbReference type="InterPro" id="IPR056914">
    <property type="entry name" value="Gp53-like"/>
</dbReference>
<name>A0ABZ3BWZ7_9GAMM</name>
<protein>
    <submittedName>
        <fullName evidence="1">Uncharacterized protein</fullName>
    </submittedName>
</protein>
<gene>
    <name evidence="1" type="ORF">WMO13_06565</name>
</gene>
<proteinExistence type="predicted"/>
<evidence type="ECO:0000313" key="2">
    <source>
        <dbReference type="Proteomes" id="UP001449178"/>
    </source>
</evidence>
<accession>A0ABZ3BWZ7</accession>
<sequence length="154" mass="16424">MAFTQWDNDKTMRAGTIRRASSSDNKVWGEQSDVDLAYGVFCAVSEKGVTAIKSAKDVIHGIVVRDVYETARKDRTVNVGHFSHGDSVVAQGVEGVEFKRGDKAFVICSGADAGKVTNEASATTVDLGYWIETVSGDCVAITLGYQVTAPKAGE</sequence>
<dbReference type="EMBL" id="CP150637">
    <property type="protein sequence ID" value="WZW87043.1"/>
    <property type="molecule type" value="Genomic_DNA"/>
</dbReference>
<dbReference type="RefSeq" id="WP_026878516.1">
    <property type="nucleotide sequence ID" value="NZ_AZOD01000009.1"/>
</dbReference>
<evidence type="ECO:0000313" key="1">
    <source>
        <dbReference type="EMBL" id="WZW87043.1"/>
    </source>
</evidence>
<keyword evidence="2" id="KW-1185">Reference proteome</keyword>
<dbReference type="Proteomes" id="UP001449178">
    <property type="component" value="Chromosome"/>
</dbReference>
<organism evidence="1 2">
    <name type="scientific">Ignatzschineria larvae DSM 13226</name>
    <dbReference type="NCBI Taxonomy" id="1111732"/>
    <lineage>
        <taxon>Bacteria</taxon>
        <taxon>Pseudomonadati</taxon>
        <taxon>Pseudomonadota</taxon>
        <taxon>Gammaproteobacteria</taxon>
        <taxon>Cardiobacteriales</taxon>
        <taxon>Ignatzschineriaceae</taxon>
        <taxon>Ignatzschineria</taxon>
    </lineage>
</organism>
<reference evidence="1 2" key="1">
    <citation type="submission" date="2024-03" db="EMBL/GenBank/DDBJ databases">
        <title>Complete Genome Sequence and Annotation of Ignatzschineria larvae DSM 13226.</title>
        <authorList>
            <person name="Cantrell E."/>
            <person name="Burcham Z.M."/>
        </authorList>
    </citation>
    <scope>NUCLEOTIDE SEQUENCE [LARGE SCALE GENOMIC DNA]</scope>
    <source>
        <strain evidence="1 2">DSM 13226</strain>
    </source>
</reference>